<gene>
    <name evidence="1" type="ORF">g.3276</name>
</gene>
<dbReference type="EMBL" id="GDQN01003320">
    <property type="protein sequence ID" value="JAT87734.1"/>
    <property type="molecule type" value="Transcribed_RNA"/>
</dbReference>
<organism evidence="1">
    <name type="scientific">Pectinophora gossypiella</name>
    <name type="common">Cotton pink bollworm</name>
    <name type="synonym">Depressaria gossypiella</name>
    <dbReference type="NCBI Taxonomy" id="13191"/>
    <lineage>
        <taxon>Eukaryota</taxon>
        <taxon>Metazoa</taxon>
        <taxon>Ecdysozoa</taxon>
        <taxon>Arthropoda</taxon>
        <taxon>Hexapoda</taxon>
        <taxon>Insecta</taxon>
        <taxon>Pterygota</taxon>
        <taxon>Neoptera</taxon>
        <taxon>Endopterygota</taxon>
        <taxon>Lepidoptera</taxon>
        <taxon>Glossata</taxon>
        <taxon>Ditrysia</taxon>
        <taxon>Gelechioidea</taxon>
        <taxon>Gelechiidae</taxon>
        <taxon>Apatetrinae</taxon>
        <taxon>Pectinophora</taxon>
    </lineage>
</organism>
<proteinExistence type="predicted"/>
<accession>A0A1E1WL55</accession>
<evidence type="ECO:0000313" key="1">
    <source>
        <dbReference type="EMBL" id="JAT87734.1"/>
    </source>
</evidence>
<feature type="non-terminal residue" evidence="1">
    <location>
        <position position="113"/>
    </location>
</feature>
<dbReference type="AlphaFoldDB" id="A0A1E1WL55"/>
<name>A0A1E1WL55_PECGO</name>
<feature type="non-terminal residue" evidence="1">
    <location>
        <position position="1"/>
    </location>
</feature>
<sequence length="113" mass="12821">KRFGHTRDACRKLANTQGETKFNTWVESNGHNNEDKCKESFYCVEFTNKSNIPSSNNHLNARDCNVPYQSDNLAINNTYNTHMSDVLLLSDKNNSNSSEGVCVHQLKGCHCYC</sequence>
<protein>
    <submittedName>
        <fullName evidence="1">Uncharacterized protein</fullName>
    </submittedName>
</protein>
<reference evidence="1" key="1">
    <citation type="submission" date="2015-09" db="EMBL/GenBank/DDBJ databases">
        <title>De novo assembly of Pectinophora gossypiella (Pink Bollworm) gut transcriptome.</title>
        <authorList>
            <person name="Tassone E.E."/>
        </authorList>
    </citation>
    <scope>NUCLEOTIDE SEQUENCE</scope>
</reference>